<keyword evidence="6 7" id="KW-0472">Membrane</keyword>
<keyword evidence="3" id="KW-0808">Transferase</keyword>
<organism evidence="9 10">
    <name type="scientific">Penicillium flavigenum</name>
    <dbReference type="NCBI Taxonomy" id="254877"/>
    <lineage>
        <taxon>Eukaryota</taxon>
        <taxon>Fungi</taxon>
        <taxon>Dikarya</taxon>
        <taxon>Ascomycota</taxon>
        <taxon>Pezizomycotina</taxon>
        <taxon>Eurotiomycetes</taxon>
        <taxon>Eurotiomycetidae</taxon>
        <taxon>Eurotiales</taxon>
        <taxon>Aspergillaceae</taxon>
        <taxon>Penicillium</taxon>
    </lineage>
</organism>
<dbReference type="OrthoDB" id="1077582at2759"/>
<dbReference type="EMBL" id="MLQL01000022">
    <property type="protein sequence ID" value="OQE18166.1"/>
    <property type="molecule type" value="Genomic_DNA"/>
</dbReference>
<dbReference type="GO" id="GO:0008374">
    <property type="term" value="F:O-acyltransferase activity"/>
    <property type="evidence" value="ECO:0007669"/>
    <property type="project" value="InterPro"/>
</dbReference>
<dbReference type="PANTHER" id="PTHR31595">
    <property type="entry name" value="LONG-CHAIN-ALCOHOL O-FATTY-ACYLTRANSFERASE 3-RELATED"/>
    <property type="match status" value="1"/>
</dbReference>
<evidence type="ECO:0000256" key="1">
    <source>
        <dbReference type="ARBA" id="ARBA00004141"/>
    </source>
</evidence>
<evidence type="ECO:0000313" key="9">
    <source>
        <dbReference type="EMBL" id="OQE18166.1"/>
    </source>
</evidence>
<name>A0A1V6SW01_9EURO</name>
<dbReference type="Proteomes" id="UP000191342">
    <property type="component" value="Unassembled WGS sequence"/>
</dbReference>
<evidence type="ECO:0000256" key="2">
    <source>
        <dbReference type="ARBA" id="ARBA00007282"/>
    </source>
</evidence>
<feature type="transmembrane region" description="Helical" evidence="7">
    <location>
        <begin position="388"/>
        <end position="407"/>
    </location>
</feature>
<evidence type="ECO:0000256" key="5">
    <source>
        <dbReference type="ARBA" id="ARBA00022989"/>
    </source>
</evidence>
<evidence type="ECO:0000256" key="4">
    <source>
        <dbReference type="ARBA" id="ARBA00022692"/>
    </source>
</evidence>
<keyword evidence="4 7" id="KW-0812">Transmembrane</keyword>
<feature type="transmembrane region" description="Helical" evidence="7">
    <location>
        <begin position="317"/>
        <end position="334"/>
    </location>
</feature>
<reference evidence="10" key="1">
    <citation type="journal article" date="2017" name="Nat. Microbiol.">
        <title>Global analysis of biosynthetic gene clusters reveals vast potential of secondary metabolite production in Penicillium species.</title>
        <authorList>
            <person name="Nielsen J.C."/>
            <person name="Grijseels S."/>
            <person name="Prigent S."/>
            <person name="Ji B."/>
            <person name="Dainat J."/>
            <person name="Nielsen K.F."/>
            <person name="Frisvad J.C."/>
            <person name="Workman M."/>
            <person name="Nielsen J."/>
        </authorList>
    </citation>
    <scope>NUCLEOTIDE SEQUENCE [LARGE SCALE GENOMIC DNA]</scope>
    <source>
        <strain evidence="10">IBT 14082</strain>
    </source>
</reference>
<evidence type="ECO:0000256" key="7">
    <source>
        <dbReference type="SAM" id="Phobius"/>
    </source>
</evidence>
<evidence type="ECO:0000256" key="3">
    <source>
        <dbReference type="ARBA" id="ARBA00022679"/>
    </source>
</evidence>
<feature type="transmembrane region" description="Helical" evidence="7">
    <location>
        <begin position="427"/>
        <end position="447"/>
    </location>
</feature>
<keyword evidence="10" id="KW-1185">Reference proteome</keyword>
<comment type="similarity">
    <text evidence="2">Belongs to the wax synthase family.</text>
</comment>
<dbReference type="InterPro" id="IPR044851">
    <property type="entry name" value="Wax_synthase"/>
</dbReference>
<evidence type="ECO:0000313" key="10">
    <source>
        <dbReference type="Proteomes" id="UP000191342"/>
    </source>
</evidence>
<comment type="caution">
    <text evidence="9">The sequence shown here is derived from an EMBL/GenBank/DDBJ whole genome shotgun (WGS) entry which is preliminary data.</text>
</comment>
<accession>A0A1V6SW01</accession>
<protein>
    <recommendedName>
        <fullName evidence="8">Wax synthase domain-containing protein</fullName>
    </recommendedName>
</protein>
<keyword evidence="5 7" id="KW-1133">Transmembrane helix</keyword>
<evidence type="ECO:0000259" key="8">
    <source>
        <dbReference type="Pfam" id="PF13813"/>
    </source>
</evidence>
<evidence type="ECO:0000256" key="6">
    <source>
        <dbReference type="ARBA" id="ARBA00023136"/>
    </source>
</evidence>
<dbReference type="AlphaFoldDB" id="A0A1V6SW01"/>
<dbReference type="InterPro" id="IPR032805">
    <property type="entry name" value="Wax_synthase_dom"/>
</dbReference>
<comment type="subcellular location">
    <subcellularLocation>
        <location evidence="1">Membrane</location>
        <topology evidence="1">Multi-pass membrane protein</topology>
    </subcellularLocation>
</comment>
<gene>
    <name evidence="9" type="ORF">PENFLA_c022G05120</name>
</gene>
<dbReference type="PANTHER" id="PTHR31595:SF27">
    <property type="entry name" value="WAX SYNTHASE DOMAIN-CONTAINING PROTEIN-RELATED"/>
    <property type="match status" value="1"/>
</dbReference>
<dbReference type="GO" id="GO:0016020">
    <property type="term" value="C:membrane"/>
    <property type="evidence" value="ECO:0007669"/>
    <property type="project" value="UniProtKB-SubCell"/>
</dbReference>
<proteinExistence type="inferred from homology"/>
<feature type="domain" description="Wax synthase" evidence="8">
    <location>
        <begin position="265"/>
        <end position="352"/>
    </location>
</feature>
<feature type="transmembrane region" description="Helical" evidence="7">
    <location>
        <begin position="346"/>
        <end position="368"/>
    </location>
</feature>
<sequence>MQIAPFWKKITSHTTSTLVQRRFPLLLGDRRAMSTSSNILQILFLYAAHCLIPATLLIATPKRSSLRYLWIPCSIFIVYRAIPVATALGPGFVWCECGRLFITIVFQCLNLLLINPKDSNDLPSGGSQSFVAQIYAATRLFTDPRGINTPWQIKNAPPHPGYYKQRDMDTPPRGRFLVRQIAIVVWQYLALDVFATLALQQALEQEKSGILPPVPQWDISTEQWIERIISNLMAGFVVSRILIDFHHRVFSIIVVGLGLDSPENCPPLYGRALDADTVRGFWGKFWHQLLQNPLTSVSGFITKDLLGLRPRSLVQRYMNVFVVFFCSGGLHLVLDIVQGIPAQESGAMLFFVTAPLGLMIEDGIKAIWKSFSKSGQSKTIPKPLWQRALGLTWSMAWLGVTSTGFFYPQVVRPENQALVPFSVAGQIGLPIQAGIVLVGGAVLAKVFEVEV</sequence>
<feature type="transmembrane region" description="Helical" evidence="7">
    <location>
        <begin position="39"/>
        <end position="59"/>
    </location>
</feature>
<dbReference type="Pfam" id="PF13813">
    <property type="entry name" value="MBOAT_2"/>
    <property type="match status" value="1"/>
</dbReference>
<dbReference type="GO" id="GO:0006629">
    <property type="term" value="P:lipid metabolic process"/>
    <property type="evidence" value="ECO:0007669"/>
    <property type="project" value="InterPro"/>
</dbReference>